<dbReference type="GO" id="GO:0005634">
    <property type="term" value="C:nucleus"/>
    <property type="evidence" value="ECO:0007669"/>
    <property type="project" value="TreeGrafter"/>
</dbReference>
<dbReference type="InParanoid" id="C5LL26"/>
<dbReference type="GO" id="GO:0006397">
    <property type="term" value="P:mRNA processing"/>
    <property type="evidence" value="ECO:0007669"/>
    <property type="project" value="InterPro"/>
</dbReference>
<dbReference type="PANTHER" id="PTHR13384:SF19">
    <property type="entry name" value="G PATCH DOMAIN-CONTAINING PROTEIN 1"/>
    <property type="match status" value="1"/>
</dbReference>
<organism evidence="4">
    <name type="scientific">Perkinsus marinus (strain ATCC 50983 / TXsc)</name>
    <dbReference type="NCBI Taxonomy" id="423536"/>
    <lineage>
        <taxon>Eukaryota</taxon>
        <taxon>Sar</taxon>
        <taxon>Alveolata</taxon>
        <taxon>Perkinsozoa</taxon>
        <taxon>Perkinsea</taxon>
        <taxon>Perkinsida</taxon>
        <taxon>Perkinsidae</taxon>
        <taxon>Perkinsus</taxon>
    </lineage>
</organism>
<evidence type="ECO:0000256" key="1">
    <source>
        <dbReference type="SAM" id="MobiDB-lite"/>
    </source>
</evidence>
<keyword evidence="4" id="KW-1185">Reference proteome</keyword>
<dbReference type="GO" id="GO:0003723">
    <property type="term" value="F:RNA binding"/>
    <property type="evidence" value="ECO:0007669"/>
    <property type="project" value="TreeGrafter"/>
</dbReference>
<dbReference type="PANTHER" id="PTHR13384">
    <property type="entry name" value="G PATCH DOMAIN-CONTAINING PROTEIN 1"/>
    <property type="match status" value="1"/>
</dbReference>
<name>C5LL26_PERM5</name>
<evidence type="ECO:0000313" key="4">
    <source>
        <dbReference type="Proteomes" id="UP000007800"/>
    </source>
</evidence>
<dbReference type="InterPro" id="IPR011666">
    <property type="entry name" value="DUF1604"/>
</dbReference>
<dbReference type="Gene3D" id="3.80.10.10">
    <property type="entry name" value="Ribonuclease Inhibitor"/>
    <property type="match status" value="1"/>
</dbReference>
<reference evidence="3 4" key="1">
    <citation type="submission" date="2008-07" db="EMBL/GenBank/DDBJ databases">
        <authorList>
            <person name="El-Sayed N."/>
            <person name="Caler E."/>
            <person name="Inman J."/>
            <person name="Amedeo P."/>
            <person name="Hass B."/>
            <person name="Wortman J."/>
        </authorList>
    </citation>
    <scope>NUCLEOTIDE SEQUENCE [LARGE SCALE GENOMIC DNA]</scope>
    <source>
        <strain evidence="4">ATCC 50983 / TXsc</strain>
    </source>
</reference>
<feature type="region of interest" description="Disordered" evidence="1">
    <location>
        <begin position="1126"/>
        <end position="1170"/>
    </location>
</feature>
<feature type="compositionally biased region" description="Polar residues" evidence="1">
    <location>
        <begin position="249"/>
        <end position="259"/>
    </location>
</feature>
<dbReference type="Proteomes" id="UP000007800">
    <property type="component" value="Unassembled WGS sequence"/>
</dbReference>
<sequence length="1673" mass="186580">MTDSSLSPSVRMPPNYGNLPRGGGGVPTTGDPSEASRLLDGCHQIMVAMSSPSIFENSKEKAFQTFRRGCLDLKKDVSATEGLESDKIDDWMIENCWLFLFELAKARLRRKHVLECMEILCTSDKWRHMLDDNERIRAKMVDLDEAFIQSIVTEFHVKPFPAKAAPVKPKRKITTTSSATSAPPPLQRGRSASLGALDISEPSGGDSRDDSVKRSPIPSNIHDDAESSHGSWSIEEVEEGDLNNNNNNQGEPESSTTEPHASPQEVEMDLRTNGALVVDLDLANRDILYSIVGLLKEAPTIYQLLLYSGTYFFGHQPAYKDQVRSRRRRLKYTILTETDLVRQLVQSLSTYLQSTKLVNNVLVIDLTGVPLKPVSSSSSRASNTTNAALGLSGVLRTAVWKSSGPLEDLIQGLKCCRRLQKLSLANCQLTDTGLQLLAPIVGKELPRLTSLCLAKNRLMRPARALRTIFNMRSVLVGNKKSIPLSSLDLGRNPLGCGVSPDFNRLEAALVVCCGLGSGEAMQAGGGLQTLALNGCRLERIDGIIRALQETIQRGEEKENVITPHCQKYFPVVRDAISDGDSYDGDRGEEATPSGVYARDLKSDLITHLHTITQLIDTKYPPRRQAGPTVIAKVNAAPHSGMLIPYDPSTRGMQDIMNASCVEGSSHIGQGAEYHRKLEAAIMAKSEQHGHDKTCEKLTNLLRQLQGLSDKVGEASAMIEQRWRGRIAWQRQKRVDAALAKAARKRNVEEEEEEVEDMNTSIESNDGGLLFTKELPEDTNPSLLVLSEDHWSYFEQYLRLDTIDVLPKGDMKRKRALLARCLMDLHTRAKLDIQKVGGCSEALLMLIEEESSLDEDPHQEEEEEDITTYYDEEHQVLAKYREVLDLAAQRMHILLCTMKALMWEKGLRRYQRGNTRNVMVSSFEEDTAQWFDSELEVAKLSAQEYSHLCVDHIRELLSSVDTYQNDASTTNLLAEVESAVEAYRHRLTALSEFLTYSEAPVGSEGLPVLWLLHELEQLRHDDILQTPSVVFFHHHHHHNLRLVVPTGGGLGQPLTHVDIDEIDRIQQEEINAGHYSGGLLLTSKQRQTMNASRPWEQVVTDEQGRRRFHGAFTGGFSAGYFNTVGTEEGWTPSTFVSSRRSKKDRTGREEEEEEEKHDGSSSSTKQERHQRISDFMDEEDYNDGIGGNVIGSTTVTTTHHGGESSSTTRLFNDNSPVEVRERIGLAIMRSQGWREGMLVGEISRLFTRRPSVIDKEANEGSRKRKVYTVCSLPPHLRSSLDDDEEERDEKEEEAEHRNIQALYRCVDRSVHNHKNDMHGVGYSGELKVSGVSTGANELLSSIFGPSNIVVAVDSSKDEENVISDLLKLLSISLMMRIIKDRGGCLSDVQKELRVVEEEGDTCSTSEDVILSLSNIIPKPPRVPRGFNKHLHVQVSGPSSDGDVLRDTSPEYQRLVEWLDSNPTVREGAITMTERTSIISAEPITRAPDHPTKTSHTSEANTKQKEGESREGKALWAGVNDDVRREALLAAVGGRTISMHKASSSSSSSHDTSRPSLEALNRDPDKRRRYEVFCAQMASGAPTLSANNKVDFNELKEFTKLYEYSREEGSTLDVTNTQGKDSKSTRRKASPEEIAEALRKLQPSRRRKFRETRSQLKRIAPPSSNDDSDNEIGDV</sequence>
<evidence type="ECO:0000313" key="3">
    <source>
        <dbReference type="EMBL" id="EER02590.1"/>
    </source>
</evidence>
<feature type="region of interest" description="Disordered" evidence="1">
    <location>
        <begin position="1606"/>
        <end position="1673"/>
    </location>
</feature>
<dbReference type="Pfam" id="PF07713">
    <property type="entry name" value="DUF1604"/>
    <property type="match status" value="1"/>
</dbReference>
<dbReference type="SUPFAM" id="SSF52047">
    <property type="entry name" value="RNI-like"/>
    <property type="match status" value="1"/>
</dbReference>
<dbReference type="GeneID" id="9047816"/>
<feature type="region of interest" description="Disordered" evidence="1">
    <location>
        <begin position="164"/>
        <end position="266"/>
    </location>
</feature>
<feature type="region of interest" description="Disordered" evidence="1">
    <location>
        <begin position="1480"/>
        <end position="1515"/>
    </location>
</feature>
<protein>
    <recommendedName>
        <fullName evidence="2">G patch domain-containing protein</fullName>
    </recommendedName>
</protein>
<feature type="compositionally biased region" description="Acidic residues" evidence="1">
    <location>
        <begin position="1664"/>
        <end position="1673"/>
    </location>
</feature>
<gene>
    <name evidence="3" type="ORF">Pmar_PMAR005930</name>
</gene>
<feature type="compositionally biased region" description="Basic and acidic residues" evidence="1">
    <location>
        <begin position="1500"/>
        <end position="1511"/>
    </location>
</feature>
<accession>C5LL26</accession>
<feature type="region of interest" description="Disordered" evidence="1">
    <location>
        <begin position="1536"/>
        <end position="1562"/>
    </location>
</feature>
<feature type="domain" description="G patch" evidence="2">
    <location>
        <begin position="1093"/>
        <end position="1182"/>
    </location>
</feature>
<evidence type="ECO:0000259" key="2">
    <source>
        <dbReference type="Pfam" id="PF07713"/>
    </source>
</evidence>
<dbReference type="InterPro" id="IPR032675">
    <property type="entry name" value="LRR_dom_sf"/>
</dbReference>
<dbReference type="OrthoDB" id="20507at2759"/>
<proteinExistence type="predicted"/>
<dbReference type="EMBL" id="GG683038">
    <property type="protein sequence ID" value="EER02590.1"/>
    <property type="molecule type" value="Genomic_DNA"/>
</dbReference>
<feature type="region of interest" description="Disordered" evidence="1">
    <location>
        <begin position="1"/>
        <end position="33"/>
    </location>
</feature>
<dbReference type="RefSeq" id="XP_002769872.1">
    <property type="nucleotide sequence ID" value="XM_002769826.1"/>
</dbReference>